<dbReference type="GO" id="GO:0006508">
    <property type="term" value="P:proteolysis"/>
    <property type="evidence" value="ECO:0007669"/>
    <property type="project" value="InterPro"/>
</dbReference>
<evidence type="ECO:0000313" key="2">
    <source>
        <dbReference type="EMBL" id="ENV13343.1"/>
    </source>
</evidence>
<dbReference type="AlphaFoldDB" id="N8Y131"/>
<proteinExistence type="predicted"/>
<feature type="domain" description="Peptidase C39" evidence="1">
    <location>
        <begin position="66"/>
        <end position="197"/>
    </location>
</feature>
<gene>
    <name evidence="2" type="ORF">F965_01446</name>
</gene>
<dbReference type="RefSeq" id="WP_004814472.1">
    <property type="nucleotide sequence ID" value="NZ_KB849452.1"/>
</dbReference>
<dbReference type="GO" id="GO:0005524">
    <property type="term" value="F:ATP binding"/>
    <property type="evidence" value="ECO:0007669"/>
    <property type="project" value="InterPro"/>
</dbReference>
<accession>N8Y131</accession>
<reference evidence="2 3" key="1">
    <citation type="submission" date="2013-02" db="EMBL/GenBank/DDBJ databases">
        <title>The Genome Sequence of Acinetobacter schindleri NIPH 900.</title>
        <authorList>
            <consortium name="The Broad Institute Genome Sequencing Platform"/>
            <consortium name="The Broad Institute Genome Sequencing Center for Infectious Disease"/>
            <person name="Cerqueira G."/>
            <person name="Feldgarden M."/>
            <person name="Courvalin P."/>
            <person name="Perichon B."/>
            <person name="Grillot-Courvalin C."/>
            <person name="Clermont D."/>
            <person name="Rocha E."/>
            <person name="Yoon E.-J."/>
            <person name="Nemec A."/>
            <person name="Walker B."/>
            <person name="Young S.K."/>
            <person name="Zeng Q."/>
            <person name="Gargeya S."/>
            <person name="Fitzgerald M."/>
            <person name="Haas B."/>
            <person name="Abouelleil A."/>
            <person name="Alvarado L."/>
            <person name="Arachchi H.M."/>
            <person name="Berlin A.M."/>
            <person name="Chapman S.B."/>
            <person name="Dewar J."/>
            <person name="Goldberg J."/>
            <person name="Griggs A."/>
            <person name="Gujja S."/>
            <person name="Hansen M."/>
            <person name="Howarth C."/>
            <person name="Imamovic A."/>
            <person name="Larimer J."/>
            <person name="McCowan C."/>
            <person name="Murphy C."/>
            <person name="Neiman D."/>
            <person name="Pearson M."/>
            <person name="Priest M."/>
            <person name="Roberts A."/>
            <person name="Saif S."/>
            <person name="Shea T."/>
            <person name="Sisk P."/>
            <person name="Sykes S."/>
            <person name="Wortman J."/>
            <person name="Nusbaum C."/>
            <person name="Birren B."/>
        </authorList>
    </citation>
    <scope>NUCLEOTIDE SEQUENCE [LARGE SCALE GENOMIC DNA]</scope>
    <source>
        <strain evidence="2 3">NIPH 900</strain>
    </source>
</reference>
<dbReference type="Proteomes" id="UP000018438">
    <property type="component" value="Unassembled WGS sequence"/>
</dbReference>
<dbReference type="Gene3D" id="3.90.70.10">
    <property type="entry name" value="Cysteine proteinases"/>
    <property type="match status" value="1"/>
</dbReference>
<dbReference type="GO" id="GO:0008233">
    <property type="term" value="F:peptidase activity"/>
    <property type="evidence" value="ECO:0007669"/>
    <property type="project" value="InterPro"/>
</dbReference>
<dbReference type="Pfam" id="PF03412">
    <property type="entry name" value="Peptidase_C39"/>
    <property type="match status" value="1"/>
</dbReference>
<protein>
    <recommendedName>
        <fullName evidence="1">Peptidase C39 domain-containing protein</fullName>
    </recommendedName>
</protein>
<name>N8Y131_9GAMM</name>
<dbReference type="GO" id="GO:0016020">
    <property type="term" value="C:membrane"/>
    <property type="evidence" value="ECO:0007669"/>
    <property type="project" value="InterPro"/>
</dbReference>
<evidence type="ECO:0000313" key="3">
    <source>
        <dbReference type="Proteomes" id="UP000018438"/>
    </source>
</evidence>
<organism evidence="2 3">
    <name type="scientific">Acinetobacter schindleri NIPH 900</name>
    <dbReference type="NCBI Taxonomy" id="1217675"/>
    <lineage>
        <taxon>Bacteria</taxon>
        <taxon>Pseudomonadati</taxon>
        <taxon>Pseudomonadota</taxon>
        <taxon>Gammaproteobacteria</taxon>
        <taxon>Moraxellales</taxon>
        <taxon>Moraxellaceae</taxon>
        <taxon>Acinetobacter</taxon>
    </lineage>
</organism>
<dbReference type="CDD" id="cd02423">
    <property type="entry name" value="Peptidase_C39G"/>
    <property type="match status" value="1"/>
</dbReference>
<comment type="caution">
    <text evidence="2">The sequence shown here is derived from an EMBL/GenBank/DDBJ whole genome shotgun (WGS) entry which is preliminary data.</text>
</comment>
<dbReference type="PROSITE" id="PS50990">
    <property type="entry name" value="PEPTIDASE_C39"/>
    <property type="match status" value="1"/>
</dbReference>
<evidence type="ECO:0000259" key="1">
    <source>
        <dbReference type="PROSITE" id="PS50990"/>
    </source>
</evidence>
<dbReference type="HOGENOM" id="CLU_077966_0_0_6"/>
<keyword evidence="3" id="KW-1185">Reference proteome</keyword>
<dbReference type="InterPro" id="IPR005074">
    <property type="entry name" value="Peptidase_C39"/>
</dbReference>
<dbReference type="EMBL" id="APPI01000015">
    <property type="protein sequence ID" value="ENV13343.1"/>
    <property type="molecule type" value="Genomic_DNA"/>
</dbReference>
<sequence>MLEIALGSALIYYAAKEAFDIKEQPAETVRYTETLDSRQDSFVRMHREPVRIKPALQDQFRGIVRQAYDYSCGSAALTTLLNGYVGTQLDEQQVMNGLMQFGETDKIVERRSFSLLDMKRFVAALGLESGGYRGEFEDLVKQGQPAIVPISYAGFKHFVVYKAYKDGRVYVADPALGNISFDEQRFKQVWENNTLYLINVPEQYRKNLLALQDSDMRHVEDATINRYALVDFQYPQFYMEKIADKASTIRLDTNMNPESESFGQPTYNLANSNMRCDSLKSLMIINKLSKFL</sequence>